<evidence type="ECO:0000256" key="1">
    <source>
        <dbReference type="ARBA" id="ARBA00022553"/>
    </source>
</evidence>
<evidence type="ECO:0000256" key="2">
    <source>
        <dbReference type="ARBA" id="ARBA00023125"/>
    </source>
</evidence>
<organism evidence="6 7">
    <name type="scientific">Actinacidiphila paucisporea</name>
    <dbReference type="NCBI Taxonomy" id="310782"/>
    <lineage>
        <taxon>Bacteria</taxon>
        <taxon>Bacillati</taxon>
        <taxon>Actinomycetota</taxon>
        <taxon>Actinomycetes</taxon>
        <taxon>Kitasatosporales</taxon>
        <taxon>Streptomycetaceae</taxon>
        <taxon>Actinacidiphila</taxon>
    </lineage>
</organism>
<dbReference type="SMART" id="SM00448">
    <property type="entry name" value="REC"/>
    <property type="match status" value="1"/>
</dbReference>
<accession>A0A1M7NW24</accession>
<dbReference type="InterPro" id="IPR039420">
    <property type="entry name" value="WalR-like"/>
</dbReference>
<dbReference type="SUPFAM" id="SSF46894">
    <property type="entry name" value="C-terminal effector domain of the bipartite response regulators"/>
    <property type="match status" value="1"/>
</dbReference>
<dbReference type="SMART" id="SM00421">
    <property type="entry name" value="HTH_LUXR"/>
    <property type="match status" value="1"/>
</dbReference>
<dbReference type="InterPro" id="IPR001789">
    <property type="entry name" value="Sig_transdc_resp-reg_receiver"/>
</dbReference>
<dbReference type="Pfam" id="PF00196">
    <property type="entry name" value="GerE"/>
    <property type="match status" value="1"/>
</dbReference>
<feature type="modified residue" description="4-aspartylphosphate" evidence="3">
    <location>
        <position position="61"/>
    </location>
</feature>
<dbReference type="GO" id="GO:0000160">
    <property type="term" value="P:phosphorelay signal transduction system"/>
    <property type="evidence" value="ECO:0007669"/>
    <property type="project" value="InterPro"/>
</dbReference>
<dbReference type="Gene3D" id="3.40.50.2300">
    <property type="match status" value="1"/>
</dbReference>
<keyword evidence="7" id="KW-1185">Reference proteome</keyword>
<dbReference type="EMBL" id="FRBI01000020">
    <property type="protein sequence ID" value="SHN08201.1"/>
    <property type="molecule type" value="Genomic_DNA"/>
</dbReference>
<reference evidence="6 7" key="1">
    <citation type="submission" date="2016-11" db="EMBL/GenBank/DDBJ databases">
        <authorList>
            <person name="Jaros S."/>
            <person name="Januszkiewicz K."/>
            <person name="Wedrychowicz H."/>
        </authorList>
    </citation>
    <scope>NUCLEOTIDE SEQUENCE [LARGE SCALE GENOMIC DNA]</scope>
    <source>
        <strain evidence="6 7">CGMCC 4.2025</strain>
    </source>
</reference>
<dbReference type="PROSITE" id="PS50110">
    <property type="entry name" value="RESPONSE_REGULATORY"/>
    <property type="match status" value="1"/>
</dbReference>
<dbReference type="PROSITE" id="PS50043">
    <property type="entry name" value="HTH_LUXR_2"/>
    <property type="match status" value="1"/>
</dbReference>
<dbReference type="PANTHER" id="PTHR43214:SF43">
    <property type="entry name" value="TWO-COMPONENT RESPONSE REGULATOR"/>
    <property type="match status" value="1"/>
</dbReference>
<dbReference type="PRINTS" id="PR00038">
    <property type="entry name" value="HTHLUXR"/>
</dbReference>
<protein>
    <submittedName>
        <fullName evidence="6">Two component transcriptional regulator, LuxR family</fullName>
    </submittedName>
</protein>
<evidence type="ECO:0000313" key="7">
    <source>
        <dbReference type="Proteomes" id="UP000184111"/>
    </source>
</evidence>
<dbReference type="RefSeq" id="WP_073501307.1">
    <property type="nucleotide sequence ID" value="NZ_FRBI01000020.1"/>
</dbReference>
<evidence type="ECO:0000259" key="5">
    <source>
        <dbReference type="PROSITE" id="PS50110"/>
    </source>
</evidence>
<evidence type="ECO:0000313" key="6">
    <source>
        <dbReference type="EMBL" id="SHN08201.1"/>
    </source>
</evidence>
<dbReference type="InterPro" id="IPR058245">
    <property type="entry name" value="NreC/VraR/RcsB-like_REC"/>
</dbReference>
<feature type="domain" description="Response regulatory" evidence="5">
    <location>
        <begin position="11"/>
        <end position="126"/>
    </location>
</feature>
<dbReference type="InterPro" id="IPR011006">
    <property type="entry name" value="CheY-like_superfamily"/>
</dbReference>
<feature type="domain" description="HTH luxR-type" evidence="4">
    <location>
        <begin position="144"/>
        <end position="209"/>
    </location>
</feature>
<evidence type="ECO:0000259" key="4">
    <source>
        <dbReference type="PROSITE" id="PS50043"/>
    </source>
</evidence>
<sequence>MTPPDPSYRPTILICDDHPVVRCGIRTLLPDERYRVVGEAADLAGTVEQVDRHRPTVLLLDLSFLGTLSLCVLPTVRAVSPATRVLMLTMHNDLDSARESLAAGAHGFLSKDAAAEELVAAVDALAAGGRYLDPALGASLLDRHTDPDGELSRREREVLGLIADGLTHPQIADELGLSVRTIEAQRASIKVKLGVSRRAELISYARRLRLSTTGGDR</sequence>
<gene>
    <name evidence="6" type="ORF">SAMN05216499_12017</name>
</gene>
<keyword evidence="2" id="KW-0238">DNA-binding</keyword>
<dbReference type="CDD" id="cd17535">
    <property type="entry name" value="REC_NarL-like"/>
    <property type="match status" value="1"/>
</dbReference>
<dbReference type="InterPro" id="IPR016032">
    <property type="entry name" value="Sig_transdc_resp-reg_C-effctor"/>
</dbReference>
<dbReference type="PANTHER" id="PTHR43214">
    <property type="entry name" value="TWO-COMPONENT RESPONSE REGULATOR"/>
    <property type="match status" value="1"/>
</dbReference>
<evidence type="ECO:0000256" key="3">
    <source>
        <dbReference type="PROSITE-ProRule" id="PRU00169"/>
    </source>
</evidence>
<dbReference type="Pfam" id="PF00072">
    <property type="entry name" value="Response_reg"/>
    <property type="match status" value="1"/>
</dbReference>
<dbReference type="Proteomes" id="UP000184111">
    <property type="component" value="Unassembled WGS sequence"/>
</dbReference>
<proteinExistence type="predicted"/>
<dbReference type="GO" id="GO:0006355">
    <property type="term" value="P:regulation of DNA-templated transcription"/>
    <property type="evidence" value="ECO:0007669"/>
    <property type="project" value="InterPro"/>
</dbReference>
<dbReference type="CDD" id="cd06170">
    <property type="entry name" value="LuxR_C_like"/>
    <property type="match status" value="1"/>
</dbReference>
<keyword evidence="1 3" id="KW-0597">Phosphoprotein</keyword>
<dbReference type="OrthoDB" id="9808843at2"/>
<name>A0A1M7NW24_9ACTN</name>
<dbReference type="InterPro" id="IPR000792">
    <property type="entry name" value="Tscrpt_reg_LuxR_C"/>
</dbReference>
<dbReference type="SUPFAM" id="SSF52172">
    <property type="entry name" value="CheY-like"/>
    <property type="match status" value="1"/>
</dbReference>
<dbReference type="GO" id="GO:0003677">
    <property type="term" value="F:DNA binding"/>
    <property type="evidence" value="ECO:0007669"/>
    <property type="project" value="UniProtKB-KW"/>
</dbReference>
<dbReference type="STRING" id="310782.SAMN05216499_12017"/>
<dbReference type="AlphaFoldDB" id="A0A1M7NW24"/>